<accession>A0A1I7WCQ6</accession>
<dbReference type="AlphaFoldDB" id="A0A1I7WCQ6"/>
<evidence type="ECO:0000256" key="1">
    <source>
        <dbReference type="SAM" id="MobiDB-lite"/>
    </source>
</evidence>
<feature type="region of interest" description="Disordered" evidence="1">
    <location>
        <begin position="170"/>
        <end position="192"/>
    </location>
</feature>
<evidence type="ECO:0000313" key="2">
    <source>
        <dbReference type="Proteomes" id="UP000095283"/>
    </source>
</evidence>
<dbReference type="WBParaSite" id="Hba_02478">
    <property type="protein sequence ID" value="Hba_02478"/>
    <property type="gene ID" value="Hba_02478"/>
</dbReference>
<organism evidence="2 3">
    <name type="scientific">Heterorhabditis bacteriophora</name>
    <name type="common">Entomopathogenic nematode worm</name>
    <dbReference type="NCBI Taxonomy" id="37862"/>
    <lineage>
        <taxon>Eukaryota</taxon>
        <taxon>Metazoa</taxon>
        <taxon>Ecdysozoa</taxon>
        <taxon>Nematoda</taxon>
        <taxon>Chromadorea</taxon>
        <taxon>Rhabditida</taxon>
        <taxon>Rhabditina</taxon>
        <taxon>Rhabditomorpha</taxon>
        <taxon>Strongyloidea</taxon>
        <taxon>Heterorhabditidae</taxon>
        <taxon>Heterorhabditis</taxon>
    </lineage>
</organism>
<protein>
    <submittedName>
        <fullName evidence="3">Uncharacterized protein</fullName>
    </submittedName>
</protein>
<feature type="region of interest" description="Disordered" evidence="1">
    <location>
        <begin position="82"/>
        <end position="116"/>
    </location>
</feature>
<dbReference type="Proteomes" id="UP000095283">
    <property type="component" value="Unplaced"/>
</dbReference>
<name>A0A1I7WCQ6_HETBA</name>
<keyword evidence="2" id="KW-1185">Reference proteome</keyword>
<proteinExistence type="predicted"/>
<reference evidence="3" key="1">
    <citation type="submission" date="2016-11" db="UniProtKB">
        <authorList>
            <consortium name="WormBaseParasite"/>
        </authorList>
    </citation>
    <scope>IDENTIFICATION</scope>
</reference>
<sequence>MIDWLSLSIARNGGEFWRLNPMIIRRRSAKLLPQMETIKTAQISAKGTSAEQTLNAKYNAPPSQDEDVDDYKRKRIEKDEIRIAPTPNTRKSVPSLKEDKDNVAGTANHRPRIQGPILKPLNSFEEDAEEPGLGFGSRFGTGVGFGAHPPDFDYVIAHPRQRLVEPSGLPQYSSPFATPPPTSDYHSRTTPTYKSYKFTQKLSQRPRLRIRRPGNDSLLIGQRDWADF</sequence>
<evidence type="ECO:0000313" key="3">
    <source>
        <dbReference type="WBParaSite" id="Hba_02478"/>
    </source>
</evidence>